<organism evidence="1 2">
    <name type="scientific">Larimichthys crocea</name>
    <name type="common">Large yellow croaker</name>
    <name type="synonym">Pseudosciaena crocea</name>
    <dbReference type="NCBI Taxonomy" id="215358"/>
    <lineage>
        <taxon>Eukaryota</taxon>
        <taxon>Metazoa</taxon>
        <taxon>Chordata</taxon>
        <taxon>Craniata</taxon>
        <taxon>Vertebrata</taxon>
        <taxon>Euteleostomi</taxon>
        <taxon>Actinopterygii</taxon>
        <taxon>Neopterygii</taxon>
        <taxon>Teleostei</taxon>
        <taxon>Neoteleostei</taxon>
        <taxon>Acanthomorphata</taxon>
        <taxon>Eupercaria</taxon>
        <taxon>Sciaenidae</taxon>
        <taxon>Larimichthys</taxon>
    </lineage>
</organism>
<evidence type="ECO:0000313" key="1">
    <source>
        <dbReference type="EMBL" id="TMS10452.1"/>
    </source>
</evidence>
<dbReference type="EMBL" id="CM011687">
    <property type="protein sequence ID" value="TMS10452.1"/>
    <property type="molecule type" value="Genomic_DNA"/>
</dbReference>
<reference evidence="1" key="1">
    <citation type="submission" date="2018-11" db="EMBL/GenBank/DDBJ databases">
        <title>The sequence and de novo assembly of Larimichthys crocea genome using PacBio and Hi-C technologies.</title>
        <authorList>
            <person name="Xu P."/>
            <person name="Chen B."/>
            <person name="Zhou Z."/>
            <person name="Ke Q."/>
            <person name="Wu Y."/>
            <person name="Bai H."/>
            <person name="Pu F."/>
        </authorList>
    </citation>
    <scope>NUCLEOTIDE SEQUENCE</scope>
    <source>
        <tissue evidence="1">Muscle</tissue>
    </source>
</reference>
<sequence>MMWTRHHQPLLLQCDYAKFALNHRPLRCSQFLNPIFEPQREKKTVSMMPNGLLKPEETCTEEEESQTERAFSEKTVLLVRAVVGHLQMCLLRCFGNFLCIWL</sequence>
<keyword evidence="2" id="KW-1185">Reference proteome</keyword>
<accession>A0ACD3QTF5</accession>
<proteinExistence type="predicted"/>
<name>A0ACD3QTF5_LARCR</name>
<evidence type="ECO:0000313" key="2">
    <source>
        <dbReference type="Proteomes" id="UP000793456"/>
    </source>
</evidence>
<dbReference type="Proteomes" id="UP000793456">
    <property type="component" value="Chromosome XIV"/>
</dbReference>
<protein>
    <submittedName>
        <fullName evidence="1">Uncharacterized protein</fullName>
    </submittedName>
</protein>
<gene>
    <name evidence="1" type="ORF">E3U43_019445</name>
</gene>
<comment type="caution">
    <text evidence="1">The sequence shown here is derived from an EMBL/GenBank/DDBJ whole genome shotgun (WGS) entry which is preliminary data.</text>
</comment>